<sequence>MQGRNVFIIGCGSIGQGLIPLLFKHFYMEQSRVVVITADERGKALAQYYGCSFLIEPLGPLNFEYVLDNVGHKPGDIMINVSVDVSSIDLMNYCNEHGLMYTDTCVEPWRGGYQQGMTNAGLRTAALMSRKIEDTPTALIAHGANPGLVTHLLKEGLRELSYERRVIYDHEATAFSAFGFKAVHIAERDTQDNDEERPSGKFVNTWSVDGLLSELYQQAEIGVGTHEPFNHNMFPTSRISAKLPTRSADTKVKSWVPSGGAQDAYLITHHESISLAAFLEDSDGNRPTVLYAYNPSRLTRESIEEWRATGLQEPKHKEVMKGVTQGFDELGVLMIGPSHSYWYGSKLYAEDARKLMPQDSLHLIEGFNATTLQVTATLIGGLKWMLKWPNEGVVEAEDIDSSLVLKYAHQYIGDVRGHFTAWSFGNCSFNNFLIQK</sequence>
<dbReference type="GeneID" id="56135988"/>
<dbReference type="InterPro" id="IPR036291">
    <property type="entry name" value="NAD(P)-bd_dom_sf"/>
</dbReference>
<dbReference type="Proteomes" id="UP000320799">
    <property type="component" value="Segment"/>
</dbReference>
<dbReference type="EMBL" id="MN094788">
    <property type="protein sequence ID" value="QDH83686.1"/>
    <property type="molecule type" value="Genomic_DNA"/>
</dbReference>
<dbReference type="Pfam" id="PF16653">
    <property type="entry name" value="Sacchrp_dh_C"/>
    <property type="match status" value="1"/>
</dbReference>
<evidence type="ECO:0000259" key="2">
    <source>
        <dbReference type="Pfam" id="PF16653"/>
    </source>
</evidence>
<dbReference type="Gene3D" id="3.40.50.720">
    <property type="entry name" value="NAD(P)-binding Rossmann-like Domain"/>
    <property type="match status" value="1"/>
</dbReference>
<evidence type="ECO:0000313" key="3">
    <source>
        <dbReference type="EMBL" id="QDH83686.1"/>
    </source>
</evidence>
<feature type="domain" description="Saccharopine dehydrogenase-like C-terminal" evidence="2">
    <location>
        <begin position="143"/>
        <end position="402"/>
    </location>
</feature>
<dbReference type="SUPFAM" id="SSF51735">
    <property type="entry name" value="NAD(P)-binding Rossmann-fold domains"/>
    <property type="match status" value="1"/>
</dbReference>
<dbReference type="RefSeq" id="YP_009903712.1">
    <property type="nucleotide sequence ID" value="NC_049849.1"/>
</dbReference>
<dbReference type="Gene3D" id="3.30.360.30">
    <property type="entry name" value="homospermidine synthase like"/>
    <property type="match status" value="1"/>
</dbReference>
<dbReference type="InterPro" id="IPR032095">
    <property type="entry name" value="Sacchrp_dh-like_C"/>
</dbReference>
<accession>A0A514CT98</accession>
<dbReference type="KEGG" id="vg:56135988"/>
<protein>
    <submittedName>
        <fullName evidence="3">Homospermidine synthase</fullName>
    </submittedName>
</protein>
<reference evidence="3 4" key="1">
    <citation type="submission" date="2019-06" db="EMBL/GenBank/DDBJ databases">
        <authorList>
            <person name="Kincaid V.D."/>
            <person name="Fuller A."/>
            <person name="Hodges K."/>
            <person name="Bansal M."/>
            <person name="Essig J."/>
            <person name="Johnson A."/>
        </authorList>
    </citation>
    <scope>NUCLEOTIDE SEQUENCE [LARGE SCALE GENOMIC DNA]</scope>
</reference>
<evidence type="ECO:0000259" key="1">
    <source>
        <dbReference type="Pfam" id="PF03435"/>
    </source>
</evidence>
<keyword evidence="4" id="KW-1185">Reference proteome</keyword>
<dbReference type="InterPro" id="IPR023181">
    <property type="entry name" value="Homospermid_syn-like_C"/>
</dbReference>
<evidence type="ECO:0000313" key="4">
    <source>
        <dbReference type="Proteomes" id="UP000320799"/>
    </source>
</evidence>
<organism evidence="3 4">
    <name type="scientific">Achromobacter phage Motura</name>
    <dbReference type="NCBI Taxonomy" id="2591403"/>
    <lineage>
        <taxon>Viruses</taxon>
        <taxon>Duplodnaviria</taxon>
        <taxon>Heunggongvirae</taxon>
        <taxon>Uroviricota</taxon>
        <taxon>Caudoviricetes</taxon>
        <taxon>Moturavirus</taxon>
        <taxon>Moturavirus motura</taxon>
    </lineage>
</organism>
<proteinExistence type="predicted"/>
<name>A0A514CT98_9CAUD</name>
<dbReference type="InterPro" id="IPR005097">
    <property type="entry name" value="Sacchrp_dh_NADP-bd"/>
</dbReference>
<dbReference type="Pfam" id="PF03435">
    <property type="entry name" value="Sacchrp_dh_NADP"/>
    <property type="match status" value="1"/>
</dbReference>
<feature type="domain" description="Saccharopine dehydrogenase NADP binding" evidence="1">
    <location>
        <begin position="6"/>
        <end position="126"/>
    </location>
</feature>